<evidence type="ECO:0000256" key="13">
    <source>
        <dbReference type="ARBA" id="ARBA00047334"/>
    </source>
</evidence>
<keyword evidence="8" id="KW-0547">Nucleotide-binding</keyword>
<feature type="domain" description="Thiamine phosphate synthase/TenI" evidence="19">
    <location>
        <begin position="11"/>
        <end position="203"/>
    </location>
</feature>
<evidence type="ECO:0000256" key="1">
    <source>
        <dbReference type="ARBA" id="ARBA00001771"/>
    </source>
</evidence>
<dbReference type="CDD" id="cd01170">
    <property type="entry name" value="THZ_kinase"/>
    <property type="match status" value="1"/>
</dbReference>
<dbReference type="CDD" id="cd00564">
    <property type="entry name" value="TMP_TenI"/>
    <property type="match status" value="1"/>
</dbReference>
<keyword evidence="12" id="KW-0784">Thiamine biosynthesis</keyword>
<dbReference type="STRING" id="4829.A0A163KIJ7"/>
<evidence type="ECO:0000256" key="8">
    <source>
        <dbReference type="ARBA" id="ARBA00022741"/>
    </source>
</evidence>
<evidence type="ECO:0000256" key="10">
    <source>
        <dbReference type="ARBA" id="ARBA00022840"/>
    </source>
</evidence>
<gene>
    <name evidence="20" type="primary">ABSGL_13965.1 scaffold 14344</name>
</gene>
<dbReference type="OrthoDB" id="4994at2759"/>
<evidence type="ECO:0000256" key="9">
    <source>
        <dbReference type="ARBA" id="ARBA00022777"/>
    </source>
</evidence>
<dbReference type="InterPro" id="IPR013785">
    <property type="entry name" value="Aldolase_TIM"/>
</dbReference>
<feature type="transmembrane region" description="Helical" evidence="18">
    <location>
        <begin position="421"/>
        <end position="442"/>
    </location>
</feature>
<dbReference type="GO" id="GO:0009229">
    <property type="term" value="P:thiamine diphosphate biosynthetic process"/>
    <property type="evidence" value="ECO:0007669"/>
    <property type="project" value="UniProtKB-UniPathway"/>
</dbReference>
<dbReference type="NCBIfam" id="TIGR00694">
    <property type="entry name" value="thiM"/>
    <property type="match status" value="1"/>
</dbReference>
<keyword evidence="6" id="KW-0808">Transferase</keyword>
<comment type="catalytic activity">
    <reaction evidence="14">
        <text>2-(2-carboxy-4-methylthiazol-5-yl)ethyl phosphate + 4-amino-2-methyl-5-(diphosphooxymethyl)pyrimidine + 2 H(+) = thiamine phosphate + CO2 + diphosphate</text>
        <dbReference type="Rhea" id="RHEA:47848"/>
        <dbReference type="ChEBI" id="CHEBI:15378"/>
        <dbReference type="ChEBI" id="CHEBI:16526"/>
        <dbReference type="ChEBI" id="CHEBI:33019"/>
        <dbReference type="ChEBI" id="CHEBI:37575"/>
        <dbReference type="ChEBI" id="CHEBI:57841"/>
        <dbReference type="ChEBI" id="CHEBI:62890"/>
        <dbReference type="EC" id="2.5.1.3"/>
    </reaction>
</comment>
<evidence type="ECO:0000256" key="6">
    <source>
        <dbReference type="ARBA" id="ARBA00022679"/>
    </source>
</evidence>
<proteinExistence type="inferred from homology"/>
<evidence type="ECO:0000256" key="18">
    <source>
        <dbReference type="SAM" id="Phobius"/>
    </source>
</evidence>
<dbReference type="FunFam" id="3.20.20.70:FF:000104">
    <property type="entry name" value="Thiamine biosynthetic bifunctional enzyme"/>
    <property type="match status" value="1"/>
</dbReference>
<comment type="catalytic activity">
    <reaction evidence="13">
        <text>4-methyl-5-(2-phosphooxyethyl)-thiazole + 4-amino-2-methyl-5-(diphosphooxymethyl)pyrimidine + H(+) = thiamine phosphate + diphosphate</text>
        <dbReference type="Rhea" id="RHEA:22328"/>
        <dbReference type="ChEBI" id="CHEBI:15378"/>
        <dbReference type="ChEBI" id="CHEBI:33019"/>
        <dbReference type="ChEBI" id="CHEBI:37575"/>
        <dbReference type="ChEBI" id="CHEBI:57841"/>
        <dbReference type="ChEBI" id="CHEBI:58296"/>
        <dbReference type="EC" id="2.5.1.3"/>
    </reaction>
</comment>
<dbReference type="Proteomes" id="UP000078561">
    <property type="component" value="Unassembled WGS sequence"/>
</dbReference>
<reference evidence="20" key="1">
    <citation type="submission" date="2016-04" db="EMBL/GenBank/DDBJ databases">
        <authorList>
            <person name="Evans L.H."/>
            <person name="Alamgir A."/>
            <person name="Owens N."/>
            <person name="Weber N.D."/>
            <person name="Virtaneva K."/>
            <person name="Barbian K."/>
            <person name="Babar A."/>
            <person name="Rosenke K."/>
        </authorList>
    </citation>
    <scope>NUCLEOTIDE SEQUENCE [LARGE SCALE GENOMIC DNA]</scope>
    <source>
        <strain evidence="20">CBS 101.48</strain>
    </source>
</reference>
<dbReference type="GO" id="GO:0005737">
    <property type="term" value="C:cytoplasm"/>
    <property type="evidence" value="ECO:0007669"/>
    <property type="project" value="TreeGrafter"/>
</dbReference>
<sequence>MANHKCVDYSLYLVTDSSLVPSHTTLLGQIEQALEGGVTIVQLREKDMDTGPFIDLARQVKALTQKYNVPFIINDRLDVALAVDADGVHIGQDDMPLVEARRILGHGKIIGVSCNNEDEARQATTDGADYLGIGAVWFTSTKELKKEPLGVAGVRRILTSIDGYRGYAVAIGGIHLENAEELMVGASTSGTCTLNGLAVVSAIIGATDPKAVCEKFVKVIRAAQGGATRDSVSHLLSQCHLAIKNIHSATPMVHHITNNVVINDNANATLAVGASPIMSTNRVEMEELAAVNGAMVLNMGTLNDIDTMILAAQVNNRQGNPVVLDPVGGGATTFRKSVVQRFVTEARMTIIKGNGGEILSLANRGGRSRGVDSLGNVDEQVAVAAVKELALKHQCIVAMTGPIDYVSDGVRTFALHNGGPMLAVITGSGCMVTSIVACFAAANRSDYLMATIAGILTVTIASELAMKRQEVKGPGTFRSALIDELYTITHKNPEFIQQYANIRCLA</sequence>
<comment type="catalytic activity">
    <reaction evidence="1">
        <text>5-(2-hydroxyethyl)-4-methylthiazole + ATP = 4-methyl-5-(2-phosphooxyethyl)-thiazole + ADP + H(+)</text>
        <dbReference type="Rhea" id="RHEA:24212"/>
        <dbReference type="ChEBI" id="CHEBI:15378"/>
        <dbReference type="ChEBI" id="CHEBI:17957"/>
        <dbReference type="ChEBI" id="CHEBI:30616"/>
        <dbReference type="ChEBI" id="CHEBI:58296"/>
        <dbReference type="ChEBI" id="CHEBI:456216"/>
        <dbReference type="EC" id="2.7.1.50"/>
    </reaction>
</comment>
<dbReference type="GO" id="GO:0000287">
    <property type="term" value="F:magnesium ion binding"/>
    <property type="evidence" value="ECO:0007669"/>
    <property type="project" value="InterPro"/>
</dbReference>
<dbReference type="HAMAP" id="MF_00097">
    <property type="entry name" value="TMP_synthase"/>
    <property type="match status" value="1"/>
</dbReference>
<comment type="similarity">
    <text evidence="17">In the N-terminal section; belongs to the thiamine-phosphate synthase family.</text>
</comment>
<comment type="similarity">
    <text evidence="16">In the C-terminal section; belongs to the Thz kinase family.</text>
</comment>
<protein>
    <recommendedName>
        <fullName evidence="19">Thiamine phosphate synthase/TenI domain-containing protein</fullName>
    </recommendedName>
</protein>
<accession>A0A163KIJ7</accession>
<dbReference type="Gene3D" id="3.40.1190.20">
    <property type="match status" value="1"/>
</dbReference>
<dbReference type="NCBIfam" id="NF006830">
    <property type="entry name" value="PRK09355.1"/>
    <property type="match status" value="1"/>
</dbReference>
<dbReference type="UniPathway" id="UPA00060">
    <property type="reaction ID" value="UER00139"/>
</dbReference>
<evidence type="ECO:0000256" key="16">
    <source>
        <dbReference type="ARBA" id="ARBA00061146"/>
    </source>
</evidence>
<dbReference type="InterPro" id="IPR034291">
    <property type="entry name" value="TMP_synthase"/>
</dbReference>
<dbReference type="SUPFAM" id="SSF53613">
    <property type="entry name" value="Ribokinase-like"/>
    <property type="match status" value="1"/>
</dbReference>
<evidence type="ECO:0000256" key="4">
    <source>
        <dbReference type="ARBA" id="ARBA00004868"/>
    </source>
</evidence>
<evidence type="ECO:0000256" key="12">
    <source>
        <dbReference type="ARBA" id="ARBA00022977"/>
    </source>
</evidence>
<keyword evidence="7" id="KW-0479">Metal-binding</keyword>
<comment type="pathway">
    <text evidence="5">Cofactor biosynthesis; thiamine diphosphate biosynthesis; thiamine phosphate from 4-amino-2-methyl-5-diphosphomethylpyrimidine and 4-methyl-5-(2-phosphoethyl)-thiazole: step 1/1.</text>
</comment>
<name>A0A163KIJ7_ABSGL</name>
<evidence type="ECO:0000256" key="5">
    <source>
        <dbReference type="ARBA" id="ARBA00005165"/>
    </source>
</evidence>
<keyword evidence="10" id="KW-0067">ATP-binding</keyword>
<dbReference type="Gene3D" id="3.20.20.70">
    <property type="entry name" value="Aldolase class I"/>
    <property type="match status" value="1"/>
</dbReference>
<keyword evidence="11" id="KW-0460">Magnesium</keyword>
<dbReference type="Pfam" id="PF02110">
    <property type="entry name" value="HK"/>
    <property type="match status" value="1"/>
</dbReference>
<keyword evidence="21" id="KW-1185">Reference proteome</keyword>
<dbReference type="AlphaFoldDB" id="A0A163KIJ7"/>
<dbReference type="SUPFAM" id="SSF51391">
    <property type="entry name" value="Thiamin phosphate synthase"/>
    <property type="match status" value="1"/>
</dbReference>
<dbReference type="PANTHER" id="PTHR20857">
    <property type="entry name" value="THIAMINE-PHOSPHATE PYROPHOSPHORYLASE"/>
    <property type="match status" value="1"/>
</dbReference>
<dbReference type="EMBL" id="LT554890">
    <property type="protein sequence ID" value="SAM08303.1"/>
    <property type="molecule type" value="Genomic_DNA"/>
</dbReference>
<dbReference type="OMA" id="GQTDMPI"/>
<dbReference type="PRINTS" id="PR01099">
    <property type="entry name" value="HYETHTZKNASE"/>
</dbReference>
<keyword evidence="18" id="KW-0472">Membrane</keyword>
<organism evidence="20">
    <name type="scientific">Absidia glauca</name>
    <name type="common">Pin mould</name>
    <dbReference type="NCBI Taxonomy" id="4829"/>
    <lineage>
        <taxon>Eukaryota</taxon>
        <taxon>Fungi</taxon>
        <taxon>Fungi incertae sedis</taxon>
        <taxon>Mucoromycota</taxon>
        <taxon>Mucoromycotina</taxon>
        <taxon>Mucoromycetes</taxon>
        <taxon>Mucorales</taxon>
        <taxon>Cunninghamellaceae</taxon>
        <taxon>Absidia</taxon>
    </lineage>
</organism>
<evidence type="ECO:0000256" key="15">
    <source>
        <dbReference type="ARBA" id="ARBA00047883"/>
    </source>
</evidence>
<dbReference type="InterPro" id="IPR029056">
    <property type="entry name" value="Ribokinase-like"/>
</dbReference>
<evidence type="ECO:0000256" key="3">
    <source>
        <dbReference type="ARBA" id="ARBA00003814"/>
    </source>
</evidence>
<dbReference type="FunCoup" id="A0A163KIJ7">
    <property type="interactions" value="405"/>
</dbReference>
<dbReference type="GO" id="GO:0004789">
    <property type="term" value="F:thiamine-phosphate diphosphorylase activity"/>
    <property type="evidence" value="ECO:0007669"/>
    <property type="project" value="UniProtKB-EC"/>
</dbReference>
<evidence type="ECO:0000313" key="21">
    <source>
        <dbReference type="Proteomes" id="UP000078561"/>
    </source>
</evidence>
<dbReference type="GO" id="GO:0004417">
    <property type="term" value="F:hydroxyethylthiazole kinase activity"/>
    <property type="evidence" value="ECO:0007669"/>
    <property type="project" value="UniProtKB-EC"/>
</dbReference>
<comment type="function">
    <text evidence="3">Condenses 4-methyl-5-(beta-hydroxyethyl)thiazole monophosphate (THZ-P) and 2-methyl-4-amino-5-hydroxymethyl pyrimidine pyrophosphate (HMP-PP) to form thiamine monophosphate (TMP).</text>
</comment>
<keyword evidence="18" id="KW-1133">Transmembrane helix</keyword>
<dbReference type="InterPro" id="IPR000417">
    <property type="entry name" value="Hyethyz_kinase"/>
</dbReference>
<dbReference type="Pfam" id="PF02581">
    <property type="entry name" value="TMP-TENI"/>
    <property type="match status" value="1"/>
</dbReference>
<evidence type="ECO:0000256" key="17">
    <source>
        <dbReference type="ARBA" id="ARBA00061283"/>
    </source>
</evidence>
<dbReference type="InterPro" id="IPR022998">
    <property type="entry name" value="ThiamineP_synth_TenI"/>
</dbReference>
<dbReference type="InParanoid" id="A0A163KIJ7"/>
<dbReference type="GO" id="GO:0009228">
    <property type="term" value="P:thiamine biosynthetic process"/>
    <property type="evidence" value="ECO:0007669"/>
    <property type="project" value="UniProtKB-KW"/>
</dbReference>
<dbReference type="InterPro" id="IPR036206">
    <property type="entry name" value="ThiamineP_synth_sf"/>
</dbReference>
<evidence type="ECO:0000259" key="19">
    <source>
        <dbReference type="Pfam" id="PF02581"/>
    </source>
</evidence>
<comment type="pathway">
    <text evidence="4">Cofactor biosynthesis; thiamine diphosphate biosynthesis; 4-methyl-5-(2-phosphoethyl)-thiazole from 5-(2-hydroxyethyl)-4-methylthiazole: step 1/1.</text>
</comment>
<dbReference type="GO" id="GO:0005524">
    <property type="term" value="F:ATP binding"/>
    <property type="evidence" value="ECO:0007669"/>
    <property type="project" value="UniProtKB-KW"/>
</dbReference>
<keyword evidence="18" id="KW-0812">Transmembrane</keyword>
<dbReference type="HAMAP" id="MF_00228">
    <property type="entry name" value="Thz_kinase"/>
    <property type="match status" value="1"/>
</dbReference>
<evidence type="ECO:0000313" key="20">
    <source>
        <dbReference type="EMBL" id="SAM08303.1"/>
    </source>
</evidence>
<evidence type="ECO:0000256" key="11">
    <source>
        <dbReference type="ARBA" id="ARBA00022842"/>
    </source>
</evidence>
<evidence type="ECO:0000256" key="2">
    <source>
        <dbReference type="ARBA" id="ARBA00001946"/>
    </source>
</evidence>
<evidence type="ECO:0000256" key="14">
    <source>
        <dbReference type="ARBA" id="ARBA00047851"/>
    </source>
</evidence>
<keyword evidence="9" id="KW-0418">Kinase</keyword>
<evidence type="ECO:0000256" key="7">
    <source>
        <dbReference type="ARBA" id="ARBA00022723"/>
    </source>
</evidence>
<comment type="catalytic activity">
    <reaction evidence="15">
        <text>2-[(2R,5Z)-2-carboxy-4-methylthiazol-5(2H)-ylidene]ethyl phosphate + 4-amino-2-methyl-5-(diphosphooxymethyl)pyrimidine + 2 H(+) = thiamine phosphate + CO2 + diphosphate</text>
        <dbReference type="Rhea" id="RHEA:47844"/>
        <dbReference type="ChEBI" id="CHEBI:15378"/>
        <dbReference type="ChEBI" id="CHEBI:16526"/>
        <dbReference type="ChEBI" id="CHEBI:33019"/>
        <dbReference type="ChEBI" id="CHEBI:37575"/>
        <dbReference type="ChEBI" id="CHEBI:57841"/>
        <dbReference type="ChEBI" id="CHEBI:62899"/>
        <dbReference type="EC" id="2.5.1.3"/>
    </reaction>
</comment>
<dbReference type="NCBIfam" id="TIGR00693">
    <property type="entry name" value="thiE"/>
    <property type="match status" value="1"/>
</dbReference>
<dbReference type="PANTHER" id="PTHR20857:SF23">
    <property type="entry name" value="THIAMINE BIOSYNTHETIC BIFUNCTIONAL ENZYME"/>
    <property type="match status" value="1"/>
</dbReference>
<comment type="cofactor">
    <cofactor evidence="2">
        <name>Mg(2+)</name>
        <dbReference type="ChEBI" id="CHEBI:18420"/>
    </cofactor>
</comment>